<keyword evidence="2" id="KW-0472">Membrane</keyword>
<reference evidence="4 5" key="1">
    <citation type="submission" date="2024-02" db="EMBL/GenBank/DDBJ databases">
        <title>First report Erwinia aphidicola in onion in Chile.</title>
        <authorList>
            <person name="Valenzuela M."/>
            <person name="Pena M."/>
            <person name="Dutta B."/>
        </authorList>
    </citation>
    <scope>NUCLEOTIDE SEQUENCE [LARGE SCALE GENOMIC DNA]</scope>
    <source>
        <strain evidence="4 5">QCJ3A</strain>
    </source>
</reference>
<evidence type="ECO:0000259" key="3">
    <source>
        <dbReference type="Pfam" id="PF13098"/>
    </source>
</evidence>
<feature type="transmembrane region" description="Helical" evidence="2">
    <location>
        <begin position="109"/>
        <end position="133"/>
    </location>
</feature>
<sequence>MNLSRREGPFVAELTGSLLSARRETGEAGWGSGGAEFRTDAASESLFILPVADMPGFVMHGDGLYVQHAHDALAPLYRGGDAAQLLRCITGLLTDAELRCSKRTRLREFASGMTPVLFAGAFLIIVCIVASYITSPSPHGVQPPDGIYRPEPAPARPSPVPSMVTPKAAPREAGERPAPTLPQVATPADGWDLPRAVREALPAKLHSAASRGLFTVPLSGGHARTVYVFADPACPNCQRMERHIETAAGTVNVVIFPVTIEGREESLKALTPVMALPEAQRAAAWKRLFAADAGIGVPGGTEAPAVTDETQAETARGAIGVNEVAFRAYRLPGTPWTISDDGRYVPQSVLSSPGALEAFLNGAAYDGQ</sequence>
<keyword evidence="2" id="KW-0812">Transmembrane</keyword>
<evidence type="ECO:0000256" key="2">
    <source>
        <dbReference type="SAM" id="Phobius"/>
    </source>
</evidence>
<proteinExistence type="predicted"/>
<name>A0ABU8DM23_ERWAP</name>
<dbReference type="Proteomes" id="UP001306592">
    <property type="component" value="Unassembled WGS sequence"/>
</dbReference>
<gene>
    <name evidence="4" type="ORF">V8N49_23365</name>
</gene>
<feature type="compositionally biased region" description="Pro residues" evidence="1">
    <location>
        <begin position="151"/>
        <end position="160"/>
    </location>
</feature>
<evidence type="ECO:0000256" key="1">
    <source>
        <dbReference type="SAM" id="MobiDB-lite"/>
    </source>
</evidence>
<protein>
    <submittedName>
        <fullName evidence="4">Thioredoxin fold domain-containing protein</fullName>
    </submittedName>
</protein>
<dbReference type="SUPFAM" id="SSF52833">
    <property type="entry name" value="Thioredoxin-like"/>
    <property type="match status" value="1"/>
</dbReference>
<comment type="caution">
    <text evidence="4">The sequence shown here is derived from an EMBL/GenBank/DDBJ whole genome shotgun (WGS) entry which is preliminary data.</text>
</comment>
<dbReference type="EMBL" id="JBANEI010000033">
    <property type="protein sequence ID" value="MEI2684556.1"/>
    <property type="molecule type" value="Genomic_DNA"/>
</dbReference>
<dbReference type="InterPro" id="IPR036249">
    <property type="entry name" value="Thioredoxin-like_sf"/>
</dbReference>
<feature type="domain" description="Thioredoxin-like fold" evidence="3">
    <location>
        <begin position="221"/>
        <end position="355"/>
    </location>
</feature>
<keyword evidence="5" id="KW-1185">Reference proteome</keyword>
<dbReference type="Gene3D" id="3.40.30.10">
    <property type="entry name" value="Glutaredoxin"/>
    <property type="match status" value="1"/>
</dbReference>
<feature type="region of interest" description="Disordered" evidence="1">
    <location>
        <begin position="143"/>
        <end position="189"/>
    </location>
</feature>
<keyword evidence="2" id="KW-1133">Transmembrane helix</keyword>
<evidence type="ECO:0000313" key="4">
    <source>
        <dbReference type="EMBL" id="MEI2684556.1"/>
    </source>
</evidence>
<dbReference type="RefSeq" id="WP_336204313.1">
    <property type="nucleotide sequence ID" value="NZ_JBANEI010000033.1"/>
</dbReference>
<evidence type="ECO:0000313" key="5">
    <source>
        <dbReference type="Proteomes" id="UP001306592"/>
    </source>
</evidence>
<dbReference type="InterPro" id="IPR012336">
    <property type="entry name" value="Thioredoxin-like_fold"/>
</dbReference>
<dbReference type="Pfam" id="PF13098">
    <property type="entry name" value="Thioredoxin_2"/>
    <property type="match status" value="1"/>
</dbReference>
<accession>A0ABU8DM23</accession>
<organism evidence="4 5">
    <name type="scientific">Erwinia aphidicola</name>
    <dbReference type="NCBI Taxonomy" id="68334"/>
    <lineage>
        <taxon>Bacteria</taxon>
        <taxon>Pseudomonadati</taxon>
        <taxon>Pseudomonadota</taxon>
        <taxon>Gammaproteobacteria</taxon>
        <taxon>Enterobacterales</taxon>
        <taxon>Erwiniaceae</taxon>
        <taxon>Erwinia</taxon>
    </lineage>
</organism>